<keyword evidence="1" id="KW-0378">Hydrolase</keyword>
<dbReference type="InterPro" id="IPR027417">
    <property type="entry name" value="P-loop_NTPase"/>
</dbReference>
<keyword evidence="2" id="KW-1185">Reference proteome</keyword>
<sequence length="443" mass="50139">MTAALHQTLPQTPRSLIAAFLAYFFSPVNPFGVGRCLLNCAKILRLFQTSATPEIEKVFGPQDQVHRMTTTLVKAVNEASYTGLGRFCLKQEMYLRADGRKAVMRYVIAHPEVQAVKIVAPLVIVGLFRSGTTLLQRLLACDPKARGIKNYEMAPAVGGNVVPPATEESWETHRNIARANRGLHKFKALFPTFMNDFNESHFIASNEFEEDATIMYHQQLDISAILNDPEVLAVQHSTEYMLQAYVYMKRYLQLLMAGFPKREHVLLKSPIHCNSLQALLSVFPDARIINLHRDVTKVVPSAALMLSRLESYRIDKTVDARGYGKSVLRRLATMARSVKDFRKVVDEGHVKLIPNVAVASELKHHVVKPEQFIDIQYDDLVADPIATVHRIYDHFGMKVDQEFDDAMKMYLIENPQGKHVKCKVNAKQMFGLTDKEILSVFEI</sequence>
<dbReference type="OrthoDB" id="429813at2759"/>
<comment type="caution">
    <text evidence="1">The sequence shown here is derived from an EMBL/GenBank/DDBJ whole genome shotgun (WGS) entry which is preliminary data.</text>
</comment>
<dbReference type="PANTHER" id="PTHR36451">
    <property type="entry name" value="PAPS-DEPENDENT SULFOTRANSFERASE STF3"/>
    <property type="match status" value="1"/>
</dbReference>
<evidence type="ECO:0000313" key="2">
    <source>
        <dbReference type="Proteomes" id="UP000193642"/>
    </source>
</evidence>
<gene>
    <name evidence="1" type="ORF">BCR33DRAFT_773146</name>
</gene>
<protein>
    <submittedName>
        <fullName evidence="1">p-loop containing nucleoside triphosphate hydrolase protein</fullName>
    </submittedName>
</protein>
<dbReference type="SUPFAM" id="SSF52540">
    <property type="entry name" value="P-loop containing nucleoside triphosphate hydrolases"/>
    <property type="match status" value="1"/>
</dbReference>
<proteinExistence type="predicted"/>
<dbReference type="Pfam" id="PF13469">
    <property type="entry name" value="Sulfotransfer_3"/>
    <property type="match status" value="1"/>
</dbReference>
<evidence type="ECO:0000313" key="1">
    <source>
        <dbReference type="EMBL" id="ORY27574.1"/>
    </source>
</evidence>
<dbReference type="PANTHER" id="PTHR36451:SF1">
    <property type="entry name" value="OMEGA-HYDROXY-BETA-DIHYDROMENAQUINONE-9 SULFOTRANSFERASE STF3"/>
    <property type="match status" value="1"/>
</dbReference>
<dbReference type="EMBL" id="MCGO01000101">
    <property type="protein sequence ID" value="ORY27574.1"/>
    <property type="molecule type" value="Genomic_DNA"/>
</dbReference>
<dbReference type="AlphaFoldDB" id="A0A1Y2AYM5"/>
<name>A0A1Y2AYM5_9FUNG</name>
<dbReference type="Gene3D" id="3.40.50.300">
    <property type="entry name" value="P-loop containing nucleotide triphosphate hydrolases"/>
    <property type="match status" value="1"/>
</dbReference>
<dbReference type="InterPro" id="IPR052736">
    <property type="entry name" value="Stf3_sulfotransferase"/>
</dbReference>
<organism evidence="1 2">
    <name type="scientific">Rhizoclosmatium globosum</name>
    <dbReference type="NCBI Taxonomy" id="329046"/>
    <lineage>
        <taxon>Eukaryota</taxon>
        <taxon>Fungi</taxon>
        <taxon>Fungi incertae sedis</taxon>
        <taxon>Chytridiomycota</taxon>
        <taxon>Chytridiomycota incertae sedis</taxon>
        <taxon>Chytridiomycetes</taxon>
        <taxon>Chytridiales</taxon>
        <taxon>Chytriomycetaceae</taxon>
        <taxon>Rhizoclosmatium</taxon>
    </lineage>
</organism>
<dbReference type="GO" id="GO:0016787">
    <property type="term" value="F:hydrolase activity"/>
    <property type="evidence" value="ECO:0007669"/>
    <property type="project" value="UniProtKB-KW"/>
</dbReference>
<accession>A0A1Y2AYM5</accession>
<reference evidence="1 2" key="1">
    <citation type="submission" date="2016-07" db="EMBL/GenBank/DDBJ databases">
        <title>Pervasive Adenine N6-methylation of Active Genes in Fungi.</title>
        <authorList>
            <consortium name="DOE Joint Genome Institute"/>
            <person name="Mondo S.J."/>
            <person name="Dannebaum R.O."/>
            <person name="Kuo R.C."/>
            <person name="Labutti K."/>
            <person name="Haridas S."/>
            <person name="Kuo A."/>
            <person name="Salamov A."/>
            <person name="Ahrendt S.R."/>
            <person name="Lipzen A."/>
            <person name="Sullivan W."/>
            <person name="Andreopoulos W.B."/>
            <person name="Clum A."/>
            <person name="Lindquist E."/>
            <person name="Daum C."/>
            <person name="Ramamoorthy G.K."/>
            <person name="Gryganskyi A."/>
            <person name="Culley D."/>
            <person name="Magnuson J.K."/>
            <person name="James T.Y."/>
            <person name="O'Malley M.A."/>
            <person name="Stajich J.E."/>
            <person name="Spatafora J.W."/>
            <person name="Visel A."/>
            <person name="Grigoriev I.V."/>
        </authorList>
    </citation>
    <scope>NUCLEOTIDE SEQUENCE [LARGE SCALE GENOMIC DNA]</scope>
    <source>
        <strain evidence="1 2">JEL800</strain>
    </source>
</reference>
<dbReference type="Proteomes" id="UP000193642">
    <property type="component" value="Unassembled WGS sequence"/>
</dbReference>